<dbReference type="PANTHER" id="PTHR23024:SF24">
    <property type="entry name" value="ALPHA_BETA HYDROLASE FOLD-3 DOMAIN-CONTAINING PROTEIN"/>
    <property type="match status" value="1"/>
</dbReference>
<dbReference type="SUPFAM" id="SSF53474">
    <property type="entry name" value="alpha/beta-Hydrolases"/>
    <property type="match status" value="1"/>
</dbReference>
<dbReference type="OrthoDB" id="408631at2759"/>
<keyword evidence="3" id="KW-1185">Reference proteome</keyword>
<dbReference type="GO" id="GO:0016787">
    <property type="term" value="F:hydrolase activity"/>
    <property type="evidence" value="ECO:0007669"/>
    <property type="project" value="InterPro"/>
</dbReference>
<sequence length="381" mass="43741">MSTELRPWEDPEVRKHYDPKLIEFFETIQSKYQQYQLDHPDQYPDISHLTAVEQRRANASRYSLYWRDVYKTYLPIDEIKDNVQVIDSTIDSFDGYKIPVKIYKNKNSIVNNIKTAVHISYHGGGFAQGGLYKDAYQYYWLVHLAGVTVIDVGYRLIPENHYLVSYLDSFAVLNYVYKHGEKNFNIDSKKISIGGTSAGAKLTLALSHLARDNEIPLALAFANVPIAGKLSLDGEVDPNSSWYKFRNDPQLNWNSSVAFRSFKEDSNQKSYQINPSQIESFFGNSAVLENLQTYYEPQIGESPNWSNLPRTVIVVAESDPLNDSGKFYAKKLIDHGVEIKFKEIKGLGHQHADFSNLFDQSKEYLYFFAKTLKDIQDGNSF</sequence>
<dbReference type="PANTHER" id="PTHR23024">
    <property type="entry name" value="ARYLACETAMIDE DEACETYLASE"/>
    <property type="match status" value="1"/>
</dbReference>
<dbReference type="InterPro" id="IPR013094">
    <property type="entry name" value="AB_hydrolase_3"/>
</dbReference>
<accession>A0A9P8TGD5</accession>
<evidence type="ECO:0000313" key="3">
    <source>
        <dbReference type="Proteomes" id="UP000769528"/>
    </source>
</evidence>
<evidence type="ECO:0000313" key="2">
    <source>
        <dbReference type="EMBL" id="KAH3677630.1"/>
    </source>
</evidence>
<dbReference type="InterPro" id="IPR050466">
    <property type="entry name" value="Carboxylest/Gibb_receptor"/>
</dbReference>
<comment type="caution">
    <text evidence="2">The sequence shown here is derived from an EMBL/GenBank/DDBJ whole genome shotgun (WGS) entry which is preliminary data.</text>
</comment>
<evidence type="ECO:0000259" key="1">
    <source>
        <dbReference type="Pfam" id="PF07859"/>
    </source>
</evidence>
<dbReference type="Proteomes" id="UP000769528">
    <property type="component" value="Unassembled WGS sequence"/>
</dbReference>
<protein>
    <recommendedName>
        <fullName evidence="1">Alpha/beta hydrolase fold-3 domain-containing protein</fullName>
    </recommendedName>
</protein>
<proteinExistence type="predicted"/>
<dbReference type="EMBL" id="JAEUBF010000506">
    <property type="protein sequence ID" value="KAH3677630.1"/>
    <property type="molecule type" value="Genomic_DNA"/>
</dbReference>
<feature type="domain" description="Alpha/beta hydrolase fold-3" evidence="1">
    <location>
        <begin position="120"/>
        <end position="350"/>
    </location>
</feature>
<name>A0A9P8TGD5_9ASCO</name>
<reference evidence="2" key="1">
    <citation type="journal article" date="2021" name="Open Biol.">
        <title>Shared evolutionary footprints suggest mitochondrial oxidative damage underlies multiple complex I losses in fungi.</title>
        <authorList>
            <person name="Schikora-Tamarit M.A."/>
            <person name="Marcet-Houben M."/>
            <person name="Nosek J."/>
            <person name="Gabaldon T."/>
        </authorList>
    </citation>
    <scope>NUCLEOTIDE SEQUENCE</scope>
    <source>
        <strain evidence="2">CBS6341</strain>
    </source>
</reference>
<dbReference type="InterPro" id="IPR029058">
    <property type="entry name" value="AB_hydrolase_fold"/>
</dbReference>
<reference evidence="2" key="2">
    <citation type="submission" date="2021-01" db="EMBL/GenBank/DDBJ databases">
        <authorList>
            <person name="Schikora-Tamarit M.A."/>
        </authorList>
    </citation>
    <scope>NUCLEOTIDE SEQUENCE</scope>
    <source>
        <strain evidence="2">CBS6341</strain>
    </source>
</reference>
<dbReference type="AlphaFoldDB" id="A0A9P8TGD5"/>
<dbReference type="Pfam" id="PF07859">
    <property type="entry name" value="Abhydrolase_3"/>
    <property type="match status" value="1"/>
</dbReference>
<dbReference type="Gene3D" id="3.40.50.1820">
    <property type="entry name" value="alpha/beta hydrolase"/>
    <property type="match status" value="1"/>
</dbReference>
<organism evidence="2 3">
    <name type="scientific">Wickerhamomyces mucosus</name>
    <dbReference type="NCBI Taxonomy" id="1378264"/>
    <lineage>
        <taxon>Eukaryota</taxon>
        <taxon>Fungi</taxon>
        <taxon>Dikarya</taxon>
        <taxon>Ascomycota</taxon>
        <taxon>Saccharomycotina</taxon>
        <taxon>Saccharomycetes</taxon>
        <taxon>Phaffomycetales</taxon>
        <taxon>Wickerhamomycetaceae</taxon>
        <taxon>Wickerhamomyces</taxon>
    </lineage>
</organism>
<gene>
    <name evidence="2" type="ORF">WICMUC_001733</name>
</gene>